<dbReference type="AlphaFoldDB" id="A0A067N0I6"/>
<organism evidence="3 4">
    <name type="scientific">Botryobasidium botryosum (strain FD-172 SS1)</name>
    <dbReference type="NCBI Taxonomy" id="930990"/>
    <lineage>
        <taxon>Eukaryota</taxon>
        <taxon>Fungi</taxon>
        <taxon>Dikarya</taxon>
        <taxon>Basidiomycota</taxon>
        <taxon>Agaricomycotina</taxon>
        <taxon>Agaricomycetes</taxon>
        <taxon>Cantharellales</taxon>
        <taxon>Botryobasidiaceae</taxon>
        <taxon>Botryobasidium</taxon>
    </lineage>
</organism>
<feature type="compositionally biased region" description="Basic and acidic residues" evidence="2">
    <location>
        <begin position="217"/>
        <end position="228"/>
    </location>
</feature>
<feature type="region of interest" description="Disordered" evidence="2">
    <location>
        <begin position="99"/>
        <end position="418"/>
    </location>
</feature>
<dbReference type="Proteomes" id="UP000027195">
    <property type="component" value="Unassembled WGS sequence"/>
</dbReference>
<feature type="compositionally biased region" description="Basic and acidic residues" evidence="2">
    <location>
        <begin position="360"/>
        <end position="375"/>
    </location>
</feature>
<evidence type="ECO:0000256" key="1">
    <source>
        <dbReference type="SAM" id="Coils"/>
    </source>
</evidence>
<feature type="compositionally biased region" description="Basic and acidic residues" evidence="2">
    <location>
        <begin position="279"/>
        <end position="289"/>
    </location>
</feature>
<dbReference type="InParanoid" id="A0A067N0I6"/>
<proteinExistence type="predicted"/>
<reference evidence="4" key="1">
    <citation type="journal article" date="2014" name="Proc. Natl. Acad. Sci. U.S.A.">
        <title>Extensive sampling of basidiomycete genomes demonstrates inadequacy of the white-rot/brown-rot paradigm for wood decay fungi.</title>
        <authorList>
            <person name="Riley R."/>
            <person name="Salamov A.A."/>
            <person name="Brown D.W."/>
            <person name="Nagy L.G."/>
            <person name="Floudas D."/>
            <person name="Held B.W."/>
            <person name="Levasseur A."/>
            <person name="Lombard V."/>
            <person name="Morin E."/>
            <person name="Otillar R."/>
            <person name="Lindquist E.A."/>
            <person name="Sun H."/>
            <person name="LaButti K.M."/>
            <person name="Schmutz J."/>
            <person name="Jabbour D."/>
            <person name="Luo H."/>
            <person name="Baker S.E."/>
            <person name="Pisabarro A.G."/>
            <person name="Walton J.D."/>
            <person name="Blanchette R.A."/>
            <person name="Henrissat B."/>
            <person name="Martin F."/>
            <person name="Cullen D."/>
            <person name="Hibbett D.S."/>
            <person name="Grigoriev I.V."/>
        </authorList>
    </citation>
    <scope>NUCLEOTIDE SEQUENCE [LARGE SCALE GENOMIC DNA]</scope>
    <source>
        <strain evidence="4">FD-172 SS1</strain>
    </source>
</reference>
<feature type="compositionally biased region" description="Low complexity" evidence="2">
    <location>
        <begin position="245"/>
        <end position="255"/>
    </location>
</feature>
<feature type="compositionally biased region" description="Basic and acidic residues" evidence="2">
    <location>
        <begin position="118"/>
        <end position="130"/>
    </location>
</feature>
<dbReference type="HOGENOM" id="CLU_394811_0_0_1"/>
<feature type="compositionally biased region" description="Polar residues" evidence="2">
    <location>
        <begin position="290"/>
        <end position="302"/>
    </location>
</feature>
<feature type="compositionally biased region" description="Pro residues" evidence="2">
    <location>
        <begin position="395"/>
        <end position="414"/>
    </location>
</feature>
<evidence type="ECO:0000256" key="2">
    <source>
        <dbReference type="SAM" id="MobiDB-lite"/>
    </source>
</evidence>
<gene>
    <name evidence="3" type="ORF">BOTBODRAFT_25959</name>
</gene>
<feature type="coiled-coil region" evidence="1">
    <location>
        <begin position="616"/>
        <end position="678"/>
    </location>
</feature>
<dbReference type="SUPFAM" id="SSF54928">
    <property type="entry name" value="RNA-binding domain, RBD"/>
    <property type="match status" value="1"/>
</dbReference>
<accession>A0A067N0I6</accession>
<feature type="compositionally biased region" description="Low complexity" evidence="2">
    <location>
        <begin position="99"/>
        <end position="113"/>
    </location>
</feature>
<name>A0A067N0I6_BOTB1</name>
<feature type="compositionally biased region" description="Low complexity" evidence="2">
    <location>
        <begin position="376"/>
        <end position="394"/>
    </location>
</feature>
<feature type="compositionally biased region" description="Basic and acidic residues" evidence="2">
    <location>
        <begin position="175"/>
        <end position="184"/>
    </location>
</feature>
<evidence type="ECO:0000313" key="4">
    <source>
        <dbReference type="Proteomes" id="UP000027195"/>
    </source>
</evidence>
<sequence>MDSGPVPAANCVLDIFNFPDTTTEEAFYIVFGQYGQIRSVHHWRSVSGKSHVFLVFTSPKPVTAICSGSFSHDDWKVLPLNPGLYERLKKMYIAEGESSATPAPVPVSKSSPSFRLPNKPDEPTRPKEVPPKLTLLYPSSPSQSSPPFPRGRGDSTSKRHSLPRPPPIAPVRPKGSVDDYDIARTMRVFSPGPGGRIDYPPDRESLNGRMPMGSDTGVDRDPHSRRPSEPYAKQKYPPYPVRSGSPPSRYALPLRPRSPPRPPLYGRQDQGRMSPPHLYDVRGRVEEPQRTLSLRTDSWSSVSSFPAESERRARERSTEFRARSPVRRWKTPPPSWSNKRPHSPPSPLVHSPGSQLDDGASEKDELCVTIARKDSASSTMESPSADSSMSLSPVTPVPVSAPAPVQRPPSPPRAPRAHAPRLQGIHISPLNSDVPLKYSDLPVDSSALAEILKKESSPSSTWTVLAAEYARAGMLDNAESIARAGVDAVTSSSPSSVKPLLLFLANLQTALAKRAADLATADSYLSKAAEWIDKAHELDTKEGGGGIDLFRKRMLEEGKTTIGKALASAQPVAADPDKSSPAFDDSLLIAEKSAHHVTTSRLAAEKSFRMVAEEKLAALEAAQSGWKEERSRLLEQVDKERQRAEAAQMEVHAVKEKLMAALKEERRAKRIAEDAENEERIKRRKLEDKLWEQLPLVD</sequence>
<evidence type="ECO:0008006" key="5">
    <source>
        <dbReference type="Google" id="ProtNLM"/>
    </source>
</evidence>
<keyword evidence="4" id="KW-1185">Reference proteome</keyword>
<protein>
    <recommendedName>
        <fullName evidence="5">RRM domain-containing protein</fullName>
    </recommendedName>
</protein>
<dbReference type="GO" id="GO:0003676">
    <property type="term" value="F:nucleic acid binding"/>
    <property type="evidence" value="ECO:0007669"/>
    <property type="project" value="InterPro"/>
</dbReference>
<dbReference type="InterPro" id="IPR035979">
    <property type="entry name" value="RBD_domain_sf"/>
</dbReference>
<dbReference type="CDD" id="cd00590">
    <property type="entry name" value="RRM_SF"/>
    <property type="match status" value="1"/>
</dbReference>
<evidence type="ECO:0000313" key="3">
    <source>
        <dbReference type="EMBL" id="KDQ21518.1"/>
    </source>
</evidence>
<dbReference type="EMBL" id="KL198016">
    <property type="protein sequence ID" value="KDQ21518.1"/>
    <property type="molecule type" value="Genomic_DNA"/>
</dbReference>
<feature type="compositionally biased region" description="Basic and acidic residues" evidence="2">
    <location>
        <begin position="308"/>
        <end position="322"/>
    </location>
</feature>
<keyword evidence="1" id="KW-0175">Coiled coil</keyword>